<organism evidence="13 14">
    <name type="scientific">Apis cerana cerana</name>
    <name type="common">Oriental honeybee</name>
    <dbReference type="NCBI Taxonomy" id="94128"/>
    <lineage>
        <taxon>Eukaryota</taxon>
        <taxon>Metazoa</taxon>
        <taxon>Ecdysozoa</taxon>
        <taxon>Arthropoda</taxon>
        <taxon>Hexapoda</taxon>
        <taxon>Insecta</taxon>
        <taxon>Pterygota</taxon>
        <taxon>Neoptera</taxon>
        <taxon>Endopterygota</taxon>
        <taxon>Hymenoptera</taxon>
        <taxon>Apocrita</taxon>
        <taxon>Aculeata</taxon>
        <taxon>Apoidea</taxon>
        <taxon>Anthophila</taxon>
        <taxon>Apidae</taxon>
        <taxon>Apis</taxon>
    </lineage>
</organism>
<proteinExistence type="predicted"/>
<evidence type="ECO:0000256" key="10">
    <source>
        <dbReference type="ARBA" id="ARBA00071467"/>
    </source>
</evidence>
<dbReference type="InterPro" id="IPR000086">
    <property type="entry name" value="NUDIX_hydrolase_dom"/>
</dbReference>
<evidence type="ECO:0000259" key="12">
    <source>
        <dbReference type="PROSITE" id="PS51462"/>
    </source>
</evidence>
<keyword evidence="6" id="KW-0460">Magnesium</keyword>
<evidence type="ECO:0000313" key="14">
    <source>
        <dbReference type="Proteomes" id="UP000242457"/>
    </source>
</evidence>
<reference evidence="13 14" key="1">
    <citation type="submission" date="2014-07" db="EMBL/GenBank/DDBJ databases">
        <title>Genomic and transcriptomic analysis on Apis cerana provide comprehensive insights into honey bee biology.</title>
        <authorList>
            <person name="Diao Q."/>
            <person name="Sun L."/>
            <person name="Zheng H."/>
            <person name="Zheng H."/>
            <person name="Xu S."/>
            <person name="Wang S."/>
            <person name="Zeng Z."/>
            <person name="Hu F."/>
            <person name="Su S."/>
            <person name="Wu J."/>
        </authorList>
    </citation>
    <scope>NUCLEOTIDE SEQUENCE [LARGE SCALE GENOMIC DNA]</scope>
    <source>
        <tissue evidence="13">Pupae without intestine</tissue>
    </source>
</reference>
<evidence type="ECO:0000256" key="8">
    <source>
        <dbReference type="ARBA" id="ARBA00054674"/>
    </source>
</evidence>
<comment type="catalytic activity">
    <reaction evidence="7">
        <text>UDP-sugar + H2O = UMP + alpha-D-aldose 1-phosphate.</text>
        <dbReference type="EC" id="3.6.1.45"/>
    </reaction>
</comment>
<dbReference type="InterPro" id="IPR015797">
    <property type="entry name" value="NUDIX_hydrolase-like_dom_sf"/>
</dbReference>
<dbReference type="OrthoDB" id="10249920at2759"/>
<evidence type="ECO:0000313" key="13">
    <source>
        <dbReference type="EMBL" id="PBC33817.1"/>
    </source>
</evidence>
<dbReference type="GO" id="GO:0005737">
    <property type="term" value="C:cytoplasm"/>
    <property type="evidence" value="ECO:0007669"/>
    <property type="project" value="UniProtKB-SubCell"/>
</dbReference>
<dbReference type="CDD" id="cd18887">
    <property type="entry name" value="NUDIX_UGPPase_Nudt14"/>
    <property type="match status" value="1"/>
</dbReference>
<keyword evidence="4" id="KW-0963">Cytoplasm</keyword>
<evidence type="ECO:0000256" key="1">
    <source>
        <dbReference type="ARBA" id="ARBA00001946"/>
    </source>
</evidence>
<evidence type="ECO:0000256" key="3">
    <source>
        <dbReference type="ARBA" id="ARBA00011738"/>
    </source>
</evidence>
<keyword evidence="14" id="KW-1185">Reference proteome</keyword>
<accession>A0A2A3EQ36</accession>
<dbReference type="AlphaFoldDB" id="A0A2A3EQ36"/>
<dbReference type="FunFam" id="3.90.79.10:FF:000035">
    <property type="entry name" value="Uridine diphosphate glucose pyrophosphatase"/>
    <property type="match status" value="1"/>
</dbReference>
<dbReference type="GO" id="GO:0008768">
    <property type="term" value="F:UDP-sugar diphosphatase activity"/>
    <property type="evidence" value="ECO:0007669"/>
    <property type="project" value="UniProtKB-EC"/>
</dbReference>
<evidence type="ECO:0000256" key="4">
    <source>
        <dbReference type="ARBA" id="ARBA00022490"/>
    </source>
</evidence>
<dbReference type="PROSITE" id="PS51462">
    <property type="entry name" value="NUDIX"/>
    <property type="match status" value="1"/>
</dbReference>
<feature type="domain" description="Nudix hydrolase" evidence="12">
    <location>
        <begin position="55"/>
        <end position="210"/>
    </location>
</feature>
<sequence length="224" mass="25801">MDIKTQEKQNESIRKKMLDVQELRIAKCPSNSPWIRPVRIYYKQNGEHKDWDVVKAHDGVNIIIFNVSRKKLVFVRQYRPAYFYTFIPEKYGSVDLKQYPPSLGLTLELCAGIVDKNKPLVEIAKDELREECGYEAPSEAFKYIITCRYVSTLVCKQTLFYVEVTDEMHTHPGGGSAAEGELIEIVELSIPEVKEYINSEEVQSPPCLLYGISWFLANKSEYCS</sequence>
<dbReference type="PANTHER" id="PTHR11839">
    <property type="entry name" value="UDP/ADP-SUGAR PYROPHOSPHATASE"/>
    <property type="match status" value="1"/>
</dbReference>
<evidence type="ECO:0000256" key="2">
    <source>
        <dbReference type="ARBA" id="ARBA00004496"/>
    </source>
</evidence>
<dbReference type="Gene3D" id="3.90.79.10">
    <property type="entry name" value="Nucleoside Triphosphate Pyrophosphohydrolase"/>
    <property type="match status" value="1"/>
</dbReference>
<comment type="subcellular location">
    <subcellularLocation>
        <location evidence="2">Cytoplasm</location>
    </subcellularLocation>
</comment>
<evidence type="ECO:0000256" key="5">
    <source>
        <dbReference type="ARBA" id="ARBA00022801"/>
    </source>
</evidence>
<comment type="function">
    <text evidence="8">Hydrolyzes UDP-glucose to glucose 1-phosphate and UMP and ADP-ribose to ribose 5-phosphate and AMP. The physiological substrate is probably UDP-glucose. Poor activity on other substrates such as ADP-glucose, CDP-glucose, GDP-glucose and GDP-mannose.</text>
</comment>
<dbReference type="EC" id="3.6.1.45" evidence="9"/>
<dbReference type="Proteomes" id="UP000242457">
    <property type="component" value="Unassembled WGS sequence"/>
</dbReference>
<dbReference type="SUPFAM" id="SSF55811">
    <property type="entry name" value="Nudix"/>
    <property type="match status" value="1"/>
</dbReference>
<evidence type="ECO:0000256" key="9">
    <source>
        <dbReference type="ARBA" id="ARBA00066480"/>
    </source>
</evidence>
<dbReference type="STRING" id="94128.A0A2A3EQ36"/>
<comment type="cofactor">
    <cofactor evidence="1">
        <name>Mg(2+)</name>
        <dbReference type="ChEBI" id="CHEBI:18420"/>
    </cofactor>
</comment>
<dbReference type="GO" id="GO:0006753">
    <property type="term" value="P:nucleoside phosphate metabolic process"/>
    <property type="evidence" value="ECO:0007669"/>
    <property type="project" value="TreeGrafter"/>
</dbReference>
<dbReference type="EMBL" id="KZ288194">
    <property type="protein sequence ID" value="PBC33817.1"/>
    <property type="molecule type" value="Genomic_DNA"/>
</dbReference>
<evidence type="ECO:0000256" key="6">
    <source>
        <dbReference type="ARBA" id="ARBA00022842"/>
    </source>
</evidence>
<name>A0A2A3EQ36_APICC</name>
<evidence type="ECO:0000256" key="7">
    <source>
        <dbReference type="ARBA" id="ARBA00051086"/>
    </source>
</evidence>
<comment type="subunit">
    <text evidence="3">Homodimer.</text>
</comment>
<evidence type="ECO:0000256" key="11">
    <source>
        <dbReference type="ARBA" id="ARBA00080475"/>
    </source>
</evidence>
<dbReference type="PANTHER" id="PTHR11839:SF15">
    <property type="entry name" value="URIDINE DIPHOSPHATE GLUCOSE PYROPHOSPHATASE NUDT14"/>
    <property type="match status" value="1"/>
</dbReference>
<protein>
    <recommendedName>
        <fullName evidence="10">Uridine diphosphate glucose pyrophosphatase NUDT14</fullName>
        <ecNumber evidence="9">3.6.1.45</ecNumber>
    </recommendedName>
    <alternativeName>
        <fullName evidence="11">Nucleoside diphosphate-linked moiety X motif 14</fullName>
    </alternativeName>
</protein>
<dbReference type="GO" id="GO:0019693">
    <property type="term" value="P:ribose phosphate metabolic process"/>
    <property type="evidence" value="ECO:0007669"/>
    <property type="project" value="TreeGrafter"/>
</dbReference>
<keyword evidence="5" id="KW-0378">Hydrolase</keyword>
<gene>
    <name evidence="13" type="ORF">APICC_03859</name>
</gene>